<feature type="binding site" evidence="17">
    <location>
        <position position="382"/>
    </location>
    <ligand>
        <name>(6S)-NADPHX</name>
        <dbReference type="ChEBI" id="CHEBI:64076"/>
    </ligand>
</feature>
<protein>
    <recommendedName>
        <fullName evidence="19">Bifunctional NAD(P)H-hydrate repair enzyme</fullName>
    </recommendedName>
    <alternativeName>
        <fullName evidence="19">Nicotinamide nucleotide repair protein</fullName>
    </alternativeName>
    <domain>
        <recommendedName>
            <fullName evidence="19">ADP-dependent (S)-NAD(P)H-hydrate dehydratase</fullName>
            <ecNumber evidence="19">4.2.1.136</ecNumber>
        </recommendedName>
        <alternativeName>
            <fullName evidence="19">ADP-dependent NAD(P)HX dehydratase</fullName>
        </alternativeName>
    </domain>
    <domain>
        <recommendedName>
            <fullName evidence="19">NAD(P)H-hydrate epimerase</fullName>
            <ecNumber evidence="19">5.1.99.6</ecNumber>
        </recommendedName>
    </domain>
</protein>
<evidence type="ECO:0000256" key="9">
    <source>
        <dbReference type="ARBA" id="ARBA00022958"/>
    </source>
</evidence>
<comment type="function">
    <text evidence="17">Catalyzes the dehydration of the S-form of NAD(P)HX at the expense of ADP, which is converted to AMP. Together with NAD(P)HX epimerase, which catalyzes the epimerization of the S- and R-forms, the enzyme allows the repair of both epimers of NAD(P)HX, a damaged form of NAD(P)H that is a result of enzymatic or heat-dependent hydration.</text>
</comment>
<feature type="binding site" evidence="18">
    <location>
        <position position="166"/>
    </location>
    <ligand>
        <name>K(+)</name>
        <dbReference type="ChEBI" id="CHEBI:29103"/>
    </ligand>
</feature>
<feature type="binding site" evidence="17">
    <location>
        <position position="445"/>
    </location>
    <ligand>
        <name>AMP</name>
        <dbReference type="ChEBI" id="CHEBI:456215"/>
    </ligand>
</feature>
<keyword evidence="10 17" id="KW-0520">NAD</keyword>
<dbReference type="PANTHER" id="PTHR12592:SF0">
    <property type="entry name" value="ATP-DEPENDENT (S)-NAD(P)H-HYDRATE DEHYDRATASE"/>
    <property type="match status" value="1"/>
</dbReference>
<comment type="catalytic activity">
    <reaction evidence="2 18 19">
        <text>(6R)-NADPHX = (6S)-NADPHX</text>
        <dbReference type="Rhea" id="RHEA:32227"/>
        <dbReference type="ChEBI" id="CHEBI:64076"/>
        <dbReference type="ChEBI" id="CHEBI:64077"/>
        <dbReference type="EC" id="5.1.99.6"/>
    </reaction>
</comment>
<comment type="function">
    <text evidence="18">Catalyzes the epimerization of the S- and R-forms of NAD(P)HX, a damaged form of NAD(P)H that is a result of enzymatic or heat-dependent hydration. This is a prerequisite for the S-specific NAD(P)H-hydrate dehydratase to allow the repair of both epimers of NAD(P)HX.</text>
</comment>
<evidence type="ECO:0000256" key="6">
    <source>
        <dbReference type="ARBA" id="ARBA00022741"/>
    </source>
</evidence>
<dbReference type="InterPro" id="IPR029056">
    <property type="entry name" value="Ribokinase-like"/>
</dbReference>
<reference evidence="22" key="2">
    <citation type="submission" date="2020-09" db="EMBL/GenBank/DDBJ databases">
        <authorList>
            <person name="Sun Q."/>
            <person name="Zhou Y."/>
        </authorList>
    </citation>
    <scope>NUCLEOTIDE SEQUENCE</scope>
    <source>
        <strain evidence="22">CGMCC 1.12426</strain>
    </source>
</reference>
<dbReference type="Gene3D" id="3.40.1190.20">
    <property type="match status" value="1"/>
</dbReference>
<evidence type="ECO:0000256" key="3">
    <source>
        <dbReference type="ARBA" id="ARBA00006001"/>
    </source>
</evidence>
<sequence length="506" mass="51446">MDENPQETGSELLTPEEMGEADRLTVDAGVPGPVLMERAGGHVAEAVMRRCRAGSKILILSGPGNNGGDGFVAARVLHEAGYRCQVFLAGEVDRLAGDARLAFDALPVAVSPLDPDLVASVLPGAAVVVDALFGAGLDRPLDGAVAQLIDAVNKADVFVISVDLPSGINGETGAVMGCAVEAKETVTFFRFKLGHFLLPGRLACGRLVCGQIGIDPAVLDKIAPSAFRNTPYLWRSAWPQPALDGHKFTRGHALVFSGGMTTSGAARLAAGAALRCGAGLVTLAAPPSAVMVNAAHLTAVMLTPVAGLAGIEAVLEDPRLNAALIGPGYGVSPETRQAVGILLGSGRAVVLDADALTSFETEPQALFSRIRQAAGPVVLTPHGGEFRRLFPHLAGRDKLSAARAAAADSGAVVVYKGADTVIASPDGTAAINGNAPAWLATAGSGDVLAGIICGLLAQRMPAFQAASMGVWLHGAAGSAAGPGLIAEDIAPALRPVLARLVENPEG</sequence>
<dbReference type="AlphaFoldDB" id="A0A916TMQ3"/>
<dbReference type="GO" id="GO:0110051">
    <property type="term" value="P:metabolite repair"/>
    <property type="evidence" value="ECO:0007669"/>
    <property type="project" value="TreeGrafter"/>
</dbReference>
<dbReference type="GO" id="GO:0046872">
    <property type="term" value="F:metal ion binding"/>
    <property type="evidence" value="ECO:0007669"/>
    <property type="project" value="UniProtKB-UniRule"/>
</dbReference>
<comment type="function">
    <text evidence="14 19">Bifunctional enzyme that catalyzes the epimerization of the S- and R-forms of NAD(P)HX and the dehydration of the S-form of NAD(P)HX at the expense of ADP, which is converted to AMP. This allows the repair of both epimers of NAD(P)HX, a damaged form of NAD(P)H that is a result of enzymatic or heat-dependent hydration.</text>
</comment>
<evidence type="ECO:0000256" key="4">
    <source>
        <dbReference type="ARBA" id="ARBA00009524"/>
    </source>
</evidence>
<keyword evidence="9 18" id="KW-0630">Potassium</keyword>
<evidence type="ECO:0000256" key="7">
    <source>
        <dbReference type="ARBA" id="ARBA00022840"/>
    </source>
</evidence>
<comment type="catalytic activity">
    <reaction evidence="1 18 19">
        <text>(6R)-NADHX = (6S)-NADHX</text>
        <dbReference type="Rhea" id="RHEA:32215"/>
        <dbReference type="ChEBI" id="CHEBI:64074"/>
        <dbReference type="ChEBI" id="CHEBI:64075"/>
        <dbReference type="EC" id="5.1.99.6"/>
    </reaction>
</comment>
<comment type="catalytic activity">
    <reaction evidence="15 17 19">
        <text>(6S)-NADHX + ADP = AMP + phosphate + NADH + H(+)</text>
        <dbReference type="Rhea" id="RHEA:32223"/>
        <dbReference type="ChEBI" id="CHEBI:15378"/>
        <dbReference type="ChEBI" id="CHEBI:43474"/>
        <dbReference type="ChEBI" id="CHEBI:57945"/>
        <dbReference type="ChEBI" id="CHEBI:64074"/>
        <dbReference type="ChEBI" id="CHEBI:456215"/>
        <dbReference type="ChEBI" id="CHEBI:456216"/>
        <dbReference type="EC" id="4.2.1.136"/>
    </reaction>
</comment>
<evidence type="ECO:0000256" key="15">
    <source>
        <dbReference type="ARBA" id="ARBA00048238"/>
    </source>
</evidence>
<feature type="binding site" evidence="18">
    <location>
        <position position="163"/>
    </location>
    <ligand>
        <name>(6S)-NADPHX</name>
        <dbReference type="ChEBI" id="CHEBI:64076"/>
    </ligand>
</feature>
<dbReference type="CDD" id="cd01171">
    <property type="entry name" value="YXKO-related"/>
    <property type="match status" value="1"/>
</dbReference>
<comment type="catalytic activity">
    <reaction evidence="16 17 19">
        <text>(6S)-NADPHX + ADP = AMP + phosphate + NADPH + H(+)</text>
        <dbReference type="Rhea" id="RHEA:32235"/>
        <dbReference type="ChEBI" id="CHEBI:15378"/>
        <dbReference type="ChEBI" id="CHEBI:43474"/>
        <dbReference type="ChEBI" id="CHEBI:57783"/>
        <dbReference type="ChEBI" id="CHEBI:64076"/>
        <dbReference type="ChEBI" id="CHEBI:456215"/>
        <dbReference type="ChEBI" id="CHEBI:456216"/>
        <dbReference type="EC" id="4.2.1.136"/>
    </reaction>
</comment>
<keyword evidence="6 17" id="KW-0547">Nucleotide-binding</keyword>
<dbReference type="NCBIfam" id="TIGR00196">
    <property type="entry name" value="yjeF_cterm"/>
    <property type="match status" value="1"/>
</dbReference>
<evidence type="ECO:0000256" key="10">
    <source>
        <dbReference type="ARBA" id="ARBA00023027"/>
    </source>
</evidence>
<keyword evidence="7 17" id="KW-0067">ATP-binding</keyword>
<dbReference type="Proteomes" id="UP000605148">
    <property type="component" value="Unassembled WGS sequence"/>
</dbReference>
<evidence type="ECO:0000313" key="22">
    <source>
        <dbReference type="EMBL" id="GGB60684.1"/>
    </source>
</evidence>
<comment type="cofactor">
    <cofactor evidence="17">
        <name>Mg(2+)</name>
        <dbReference type="ChEBI" id="CHEBI:18420"/>
    </cofactor>
</comment>
<dbReference type="GO" id="GO:0046496">
    <property type="term" value="P:nicotinamide nucleotide metabolic process"/>
    <property type="evidence" value="ECO:0007669"/>
    <property type="project" value="UniProtKB-UniRule"/>
</dbReference>
<dbReference type="GO" id="GO:0052855">
    <property type="term" value="F:ADP-dependent NAD(P)H-hydrate dehydratase activity"/>
    <property type="evidence" value="ECO:0007669"/>
    <property type="project" value="UniProtKB-UniRule"/>
</dbReference>
<feature type="binding site" evidence="18">
    <location>
        <begin position="65"/>
        <end position="69"/>
    </location>
    <ligand>
        <name>(6S)-NADPHX</name>
        <dbReference type="ChEBI" id="CHEBI:64076"/>
    </ligand>
</feature>
<keyword evidence="13" id="KW-0511">Multifunctional enzyme</keyword>
<evidence type="ECO:0000256" key="12">
    <source>
        <dbReference type="ARBA" id="ARBA00023239"/>
    </source>
</evidence>
<dbReference type="InterPro" id="IPR000631">
    <property type="entry name" value="CARKD"/>
</dbReference>
<dbReference type="EC" id="4.2.1.136" evidence="19"/>
<comment type="subunit">
    <text evidence="17">Homotetramer.</text>
</comment>
<evidence type="ECO:0000256" key="8">
    <source>
        <dbReference type="ARBA" id="ARBA00022857"/>
    </source>
</evidence>
<dbReference type="InterPro" id="IPR004443">
    <property type="entry name" value="YjeF_N_dom"/>
</dbReference>
<keyword evidence="5 18" id="KW-0479">Metal-binding</keyword>
<evidence type="ECO:0000313" key="23">
    <source>
        <dbReference type="Proteomes" id="UP000605148"/>
    </source>
</evidence>
<feature type="binding site" evidence="18">
    <location>
        <position position="130"/>
    </location>
    <ligand>
        <name>K(+)</name>
        <dbReference type="ChEBI" id="CHEBI:29103"/>
    </ligand>
</feature>
<evidence type="ECO:0000256" key="11">
    <source>
        <dbReference type="ARBA" id="ARBA00023235"/>
    </source>
</evidence>
<feature type="domain" description="YjeF C-terminal" evidence="20">
    <location>
        <begin position="230"/>
        <end position="500"/>
    </location>
</feature>
<dbReference type="PROSITE" id="PS01050">
    <property type="entry name" value="YJEF_C_2"/>
    <property type="match status" value="1"/>
</dbReference>
<proteinExistence type="inferred from homology"/>
<dbReference type="Pfam" id="PF01256">
    <property type="entry name" value="Carb_kinase"/>
    <property type="match status" value="1"/>
</dbReference>
<comment type="similarity">
    <text evidence="4 19">In the C-terminal section; belongs to the NnrD/CARKD family.</text>
</comment>
<accession>A0A916TMQ3</accession>
<evidence type="ECO:0000256" key="1">
    <source>
        <dbReference type="ARBA" id="ARBA00000013"/>
    </source>
</evidence>
<comment type="caution">
    <text evidence="18">Lacks conserved residue(s) required for the propagation of feature annotation.</text>
</comment>
<dbReference type="GO" id="GO:0052856">
    <property type="term" value="F:NAD(P)HX epimerase activity"/>
    <property type="evidence" value="ECO:0007669"/>
    <property type="project" value="UniProtKB-UniRule"/>
</dbReference>
<evidence type="ECO:0000256" key="2">
    <source>
        <dbReference type="ARBA" id="ARBA00000909"/>
    </source>
</evidence>
<dbReference type="NCBIfam" id="TIGR00197">
    <property type="entry name" value="yjeF_nterm"/>
    <property type="match status" value="1"/>
</dbReference>
<comment type="cofactor">
    <cofactor evidence="18 19">
        <name>K(+)</name>
        <dbReference type="ChEBI" id="CHEBI:29103"/>
    </cofactor>
    <text evidence="18 19">Binds 1 potassium ion per subunit.</text>
</comment>
<dbReference type="Gene3D" id="3.40.50.10260">
    <property type="entry name" value="YjeF N-terminal domain"/>
    <property type="match status" value="1"/>
</dbReference>
<dbReference type="HAMAP" id="MF_01965">
    <property type="entry name" value="NADHX_dehydratase"/>
    <property type="match status" value="1"/>
</dbReference>
<dbReference type="SUPFAM" id="SSF53613">
    <property type="entry name" value="Ribokinase-like"/>
    <property type="match status" value="1"/>
</dbReference>
<feature type="binding site" evidence="17">
    <location>
        <position position="446"/>
    </location>
    <ligand>
        <name>(6S)-NADPHX</name>
        <dbReference type="ChEBI" id="CHEBI:64076"/>
    </ligand>
</feature>
<evidence type="ECO:0000256" key="5">
    <source>
        <dbReference type="ARBA" id="ARBA00022723"/>
    </source>
</evidence>
<gene>
    <name evidence="17" type="primary">nnrD</name>
    <name evidence="18" type="synonym">nnrE</name>
    <name evidence="22" type="ORF">GCM10011316_35890</name>
</gene>
<comment type="similarity">
    <text evidence="18">Belongs to the NnrE/AIBP family.</text>
</comment>
<dbReference type="HAMAP" id="MF_01966">
    <property type="entry name" value="NADHX_epimerase"/>
    <property type="match status" value="1"/>
</dbReference>
<dbReference type="PANTHER" id="PTHR12592">
    <property type="entry name" value="ATP-DEPENDENT (S)-NAD(P)H-HYDRATE DEHYDRATASE FAMILY MEMBER"/>
    <property type="match status" value="1"/>
</dbReference>
<organism evidence="22 23">
    <name type="scientific">Roseibium aquae</name>
    <dbReference type="NCBI Taxonomy" id="1323746"/>
    <lineage>
        <taxon>Bacteria</taxon>
        <taxon>Pseudomonadati</taxon>
        <taxon>Pseudomonadota</taxon>
        <taxon>Alphaproteobacteria</taxon>
        <taxon>Hyphomicrobiales</taxon>
        <taxon>Stappiaceae</taxon>
        <taxon>Roseibium</taxon>
    </lineage>
</organism>
<feature type="binding site" evidence="17">
    <location>
        <position position="265"/>
    </location>
    <ligand>
        <name>(6S)-NADPHX</name>
        <dbReference type="ChEBI" id="CHEBI:64076"/>
    </ligand>
</feature>
<dbReference type="PROSITE" id="PS51385">
    <property type="entry name" value="YJEF_N"/>
    <property type="match status" value="1"/>
</dbReference>
<feature type="binding site" evidence="18">
    <location>
        <position position="66"/>
    </location>
    <ligand>
        <name>K(+)</name>
        <dbReference type="ChEBI" id="CHEBI:29103"/>
    </ligand>
</feature>
<evidence type="ECO:0000259" key="20">
    <source>
        <dbReference type="PROSITE" id="PS51383"/>
    </source>
</evidence>
<evidence type="ECO:0000256" key="16">
    <source>
        <dbReference type="ARBA" id="ARBA00049209"/>
    </source>
</evidence>
<comment type="similarity">
    <text evidence="3 19">In the N-terminal section; belongs to the NnrE/AIBP family.</text>
</comment>
<dbReference type="EMBL" id="BMFA01000013">
    <property type="protein sequence ID" value="GGB60684.1"/>
    <property type="molecule type" value="Genomic_DNA"/>
</dbReference>
<reference evidence="22" key="1">
    <citation type="journal article" date="2014" name="Int. J. Syst. Evol. Microbiol.">
        <title>Complete genome sequence of Corynebacterium casei LMG S-19264T (=DSM 44701T), isolated from a smear-ripened cheese.</title>
        <authorList>
            <consortium name="US DOE Joint Genome Institute (JGI-PGF)"/>
            <person name="Walter F."/>
            <person name="Albersmeier A."/>
            <person name="Kalinowski J."/>
            <person name="Ruckert C."/>
        </authorList>
    </citation>
    <scope>NUCLEOTIDE SEQUENCE</scope>
    <source>
        <strain evidence="22">CGMCC 1.12426</strain>
    </source>
</reference>
<evidence type="ECO:0000256" key="18">
    <source>
        <dbReference type="HAMAP-Rule" id="MF_01966"/>
    </source>
</evidence>
<dbReference type="InterPro" id="IPR017953">
    <property type="entry name" value="Carbohydrate_kinase_pred_CS"/>
</dbReference>
<evidence type="ECO:0000256" key="17">
    <source>
        <dbReference type="HAMAP-Rule" id="MF_01965"/>
    </source>
</evidence>
<evidence type="ECO:0000256" key="19">
    <source>
        <dbReference type="PIRNR" id="PIRNR017184"/>
    </source>
</evidence>
<evidence type="ECO:0000256" key="13">
    <source>
        <dbReference type="ARBA" id="ARBA00023268"/>
    </source>
</evidence>
<evidence type="ECO:0000259" key="21">
    <source>
        <dbReference type="PROSITE" id="PS51385"/>
    </source>
</evidence>
<dbReference type="Pfam" id="PF03853">
    <property type="entry name" value="YjeF_N"/>
    <property type="match status" value="1"/>
</dbReference>
<dbReference type="InterPro" id="IPR030677">
    <property type="entry name" value="Nnr"/>
</dbReference>
<dbReference type="EC" id="5.1.99.6" evidence="19"/>
<dbReference type="PROSITE" id="PS51383">
    <property type="entry name" value="YJEF_C_3"/>
    <property type="match status" value="1"/>
</dbReference>
<dbReference type="GO" id="GO:0005524">
    <property type="term" value="F:ATP binding"/>
    <property type="evidence" value="ECO:0007669"/>
    <property type="project" value="UniProtKB-UniRule"/>
</dbReference>
<comment type="caution">
    <text evidence="22">The sequence shown here is derived from an EMBL/GenBank/DDBJ whole genome shotgun (WGS) entry which is preliminary data.</text>
</comment>
<keyword evidence="8 17" id="KW-0521">NADP</keyword>
<evidence type="ECO:0000256" key="14">
    <source>
        <dbReference type="ARBA" id="ARBA00025153"/>
    </source>
</evidence>
<keyword evidence="23" id="KW-1185">Reference proteome</keyword>
<comment type="similarity">
    <text evidence="17">Belongs to the NnrD/CARKD family.</text>
</comment>
<dbReference type="InterPro" id="IPR036652">
    <property type="entry name" value="YjeF_N_dom_sf"/>
</dbReference>
<feature type="domain" description="YjeF N-terminal" evidence="21">
    <location>
        <begin position="18"/>
        <end position="220"/>
    </location>
</feature>
<keyword evidence="12 17" id="KW-0456">Lyase</keyword>
<feature type="binding site" evidence="18">
    <location>
        <begin position="134"/>
        <end position="140"/>
    </location>
    <ligand>
        <name>(6S)-NADPHX</name>
        <dbReference type="ChEBI" id="CHEBI:64076"/>
    </ligand>
</feature>
<keyword evidence="11 18" id="KW-0413">Isomerase</keyword>
<feature type="binding site" evidence="17">
    <location>
        <begin position="416"/>
        <end position="420"/>
    </location>
    <ligand>
        <name>AMP</name>
        <dbReference type="ChEBI" id="CHEBI:456215"/>
    </ligand>
</feature>
<name>A0A916TMQ3_9HYPH</name>
<feature type="binding site" evidence="17">
    <location>
        <position position="328"/>
    </location>
    <ligand>
        <name>(6S)-NADPHX</name>
        <dbReference type="ChEBI" id="CHEBI:64076"/>
    </ligand>
</feature>
<dbReference type="SUPFAM" id="SSF64153">
    <property type="entry name" value="YjeF N-terminal domain-like"/>
    <property type="match status" value="1"/>
</dbReference>
<dbReference type="PIRSF" id="PIRSF017184">
    <property type="entry name" value="Nnr"/>
    <property type="match status" value="1"/>
</dbReference>
<dbReference type="RefSeq" id="WP_244299308.1">
    <property type="nucleotide sequence ID" value="NZ_BMFA01000013.1"/>
</dbReference>